<name>A0ABY7F3T8_MYAAR</name>
<dbReference type="InterPro" id="IPR050348">
    <property type="entry name" value="Protein-Tyr_Phosphatase"/>
</dbReference>
<evidence type="ECO:0000259" key="3">
    <source>
        <dbReference type="PROSITE" id="PS50055"/>
    </source>
</evidence>
<keyword evidence="2" id="KW-0472">Membrane</keyword>
<dbReference type="InterPro" id="IPR006212">
    <property type="entry name" value="Furin_repeat"/>
</dbReference>
<evidence type="ECO:0000256" key="2">
    <source>
        <dbReference type="SAM" id="Phobius"/>
    </source>
</evidence>
<gene>
    <name evidence="4" type="ORF">MAR_031429</name>
</gene>
<evidence type="ECO:0000256" key="1">
    <source>
        <dbReference type="ARBA" id="ARBA00022536"/>
    </source>
</evidence>
<keyword evidence="5" id="KW-1185">Reference proteome</keyword>
<dbReference type="SUPFAM" id="SSF57184">
    <property type="entry name" value="Growth factor receptor domain"/>
    <property type="match status" value="1"/>
</dbReference>
<dbReference type="PROSITE" id="PS00022">
    <property type="entry name" value="EGF_1"/>
    <property type="match status" value="1"/>
</dbReference>
<dbReference type="Pfam" id="PF00102">
    <property type="entry name" value="Y_phosphatase"/>
    <property type="match status" value="1"/>
</dbReference>
<dbReference type="SMART" id="SM00194">
    <property type="entry name" value="PTPc"/>
    <property type="match status" value="1"/>
</dbReference>
<dbReference type="InterPro" id="IPR000242">
    <property type="entry name" value="PTP_cat"/>
</dbReference>
<dbReference type="Gene3D" id="3.90.190.10">
    <property type="entry name" value="Protein tyrosine phosphatase superfamily"/>
    <property type="match status" value="1"/>
</dbReference>
<dbReference type="PROSITE" id="PS50055">
    <property type="entry name" value="TYR_PHOSPHATASE_PTP"/>
    <property type="match status" value="1"/>
</dbReference>
<keyword evidence="2" id="KW-1133">Transmembrane helix</keyword>
<keyword evidence="1" id="KW-0245">EGF-like domain</keyword>
<dbReference type="SMART" id="SM00261">
    <property type="entry name" value="FU"/>
    <property type="match status" value="4"/>
</dbReference>
<dbReference type="Gene3D" id="2.170.300.10">
    <property type="entry name" value="Tie2 ligand-binding domain superfamily"/>
    <property type="match status" value="2"/>
</dbReference>
<dbReference type="PANTHER" id="PTHR19134:SF449">
    <property type="entry name" value="TYROSINE-PROTEIN PHOSPHATASE 1"/>
    <property type="match status" value="1"/>
</dbReference>
<dbReference type="EMBL" id="CP111021">
    <property type="protein sequence ID" value="WAR16835.1"/>
    <property type="molecule type" value="Genomic_DNA"/>
</dbReference>
<evidence type="ECO:0000313" key="5">
    <source>
        <dbReference type="Proteomes" id="UP001164746"/>
    </source>
</evidence>
<reference evidence="4" key="1">
    <citation type="submission" date="2022-11" db="EMBL/GenBank/DDBJ databases">
        <title>Centuries of genome instability and evolution in soft-shell clam transmissible cancer (bioRxiv).</title>
        <authorList>
            <person name="Hart S.F.M."/>
            <person name="Yonemitsu M.A."/>
            <person name="Giersch R.M."/>
            <person name="Beal B.F."/>
            <person name="Arriagada G."/>
            <person name="Davis B.W."/>
            <person name="Ostrander E.A."/>
            <person name="Goff S.P."/>
            <person name="Metzger M.J."/>
        </authorList>
    </citation>
    <scope>NUCLEOTIDE SEQUENCE</scope>
    <source>
        <strain evidence="4">MELC-2E11</strain>
        <tissue evidence="4">Siphon/mantle</tissue>
    </source>
</reference>
<dbReference type="InterPro" id="IPR009030">
    <property type="entry name" value="Growth_fac_rcpt_cys_sf"/>
</dbReference>
<dbReference type="Proteomes" id="UP001164746">
    <property type="component" value="Chromosome 10"/>
</dbReference>
<proteinExistence type="predicted"/>
<dbReference type="PROSITE" id="PS01248">
    <property type="entry name" value="EGF_LAM_1"/>
    <property type="match status" value="1"/>
</dbReference>
<feature type="non-terminal residue" evidence="4">
    <location>
        <position position="1"/>
    </location>
</feature>
<feature type="domain" description="Tyrosine-protein phosphatase" evidence="3">
    <location>
        <begin position="740"/>
        <end position="942"/>
    </location>
</feature>
<accession>A0ABY7F3T8</accession>
<dbReference type="InterPro" id="IPR029021">
    <property type="entry name" value="Prot-tyrosine_phosphatase-like"/>
</dbReference>
<dbReference type="InterPro" id="IPR000742">
    <property type="entry name" value="EGF"/>
</dbReference>
<dbReference type="SMART" id="SM00180">
    <property type="entry name" value="EGF_Lam"/>
    <property type="match status" value="2"/>
</dbReference>
<keyword evidence="2" id="KW-0812">Transmembrane</keyword>
<organism evidence="4 5">
    <name type="scientific">Mya arenaria</name>
    <name type="common">Soft-shell clam</name>
    <dbReference type="NCBI Taxonomy" id="6604"/>
    <lineage>
        <taxon>Eukaryota</taxon>
        <taxon>Metazoa</taxon>
        <taxon>Spiralia</taxon>
        <taxon>Lophotrochozoa</taxon>
        <taxon>Mollusca</taxon>
        <taxon>Bivalvia</taxon>
        <taxon>Autobranchia</taxon>
        <taxon>Heteroconchia</taxon>
        <taxon>Euheterodonta</taxon>
        <taxon>Imparidentia</taxon>
        <taxon>Neoheterodontei</taxon>
        <taxon>Myida</taxon>
        <taxon>Myoidea</taxon>
        <taxon>Myidae</taxon>
        <taxon>Mya</taxon>
    </lineage>
</organism>
<evidence type="ECO:0000313" key="4">
    <source>
        <dbReference type="EMBL" id="WAR16835.1"/>
    </source>
</evidence>
<dbReference type="SUPFAM" id="SSF52799">
    <property type="entry name" value="(Phosphotyrosine protein) phosphatases II"/>
    <property type="match status" value="1"/>
</dbReference>
<feature type="transmembrane region" description="Helical" evidence="2">
    <location>
        <begin position="638"/>
        <end position="660"/>
    </location>
</feature>
<dbReference type="PRINTS" id="PR00700">
    <property type="entry name" value="PRTYPHPHTASE"/>
</dbReference>
<sequence>MNCKRCAPSDGNYCLECKTGFYDNECGSSCAPNCEGCRKRDGRCNSCVNGYWGKYCNNKCGDRCKTCNRSKGCTECNNGYYGSKCEKNCSDYCASCDIQNGCTACTPGYYSDDGVCKHCQNKNTGCTCTSYYNCVGCTNGYFLNTDNCLHCPHYCTSCISSTQCTSCMEGRFGNTCQHQCTGDCDNGNCDSSKATCQCNANYVGEKCNQCVAGYYGNGCKQRCSVGCSGSCNQIDGSCTCKSVWQGDTCDTCADKHYGNMCNKQCISNCVSCTDTFKCQICIAGHYGSFCQLRCGKGCINDTCDITSGYCQCKSTNFIPKHSTTFCDICVAGKFGQTCELRCPPKCTTCENETRCDLCHDGFHGIFCQKHCPDGCFGNTCKKEDGSCFTCKSGYFGKHCNNNCPELCKSCDQYNSCLECKSGYSNIQKLCSCRRDVCVNSVDCDSCTNTSYFASKNECCLCNLDDCVSCTKTFGTIHCNIYRGGYFQHKHGKCEACNSQCVENECDSSSGRCIQGCINGYWNPTCDKKCKQECLSCNQADGSCLQCINTTKYGHDCNKDCSNTCKSSICDISGKCTNGCITNTFGKQCENTCDKHCIKQDKNTLCSEKTGMCLYGCETGYEGTFCPQDDEKQTSATTLGGAVGGGVVALSVIVVLGLYLLRRRRSNSNNTNTTPKQESEDSSLYATMNKENADDVCARGFTVMPALENNGVYYNEREISKVKLDVANLPEYVQNLCIKDLEEEFQKVPSGLVKPYEVSQMKLNMHRNRYKGIYPYDDTRVVVRGGDTDYINASYIDGFRKRNAYIATLGPMAQQLGDFGQFWRMVWQQKVEKIVMVTNLVEGQKSKCQQYWPDRGQSKLYGDMEVMCKVEKLYADFIWRQFTFSKVKQNSEKRILHHLQFTAWPDKDIPDNVTSIIEFRQKVNALPSSFDGPVIVHCRWGVK</sequence>
<dbReference type="InterPro" id="IPR002049">
    <property type="entry name" value="LE_dom"/>
</dbReference>
<dbReference type="SMART" id="SM00181">
    <property type="entry name" value="EGF"/>
    <property type="match status" value="12"/>
</dbReference>
<protein>
    <submittedName>
        <fullName evidence="4">LAR-like protein</fullName>
    </submittedName>
</protein>
<dbReference type="PANTHER" id="PTHR19134">
    <property type="entry name" value="RECEPTOR-TYPE TYROSINE-PROTEIN PHOSPHATASE"/>
    <property type="match status" value="1"/>
</dbReference>